<dbReference type="PROSITE" id="PS51450">
    <property type="entry name" value="LRR"/>
    <property type="match status" value="1"/>
</dbReference>
<keyword evidence="4" id="KW-0433">Leucine-rich repeat</keyword>
<comment type="subcellular location">
    <subcellularLocation>
        <location evidence="1">Cell membrane</location>
        <topology evidence="1">Single-pass type I membrane protein</topology>
    </subcellularLocation>
</comment>
<dbReference type="InterPro" id="IPR003591">
    <property type="entry name" value="Leu-rich_rpt_typical-subtyp"/>
</dbReference>
<proteinExistence type="inferred from homology"/>
<reference evidence="13" key="2">
    <citation type="submission" date="2025-08" db="UniProtKB">
        <authorList>
            <consortium name="RefSeq"/>
        </authorList>
    </citation>
    <scope>IDENTIFICATION</scope>
    <source>
        <tissue evidence="13">Leaf</tissue>
    </source>
</reference>
<evidence type="ECO:0000256" key="6">
    <source>
        <dbReference type="ARBA" id="ARBA00022729"/>
    </source>
</evidence>
<dbReference type="InterPro" id="IPR046956">
    <property type="entry name" value="RLP23-like"/>
</dbReference>
<gene>
    <name evidence="13" type="primary">LOC104753313</name>
</gene>
<dbReference type="Pfam" id="PF13855">
    <property type="entry name" value="LRR_8"/>
    <property type="match status" value="1"/>
</dbReference>
<protein>
    <submittedName>
        <fullName evidence="13">Receptor-like protein 12</fullName>
    </submittedName>
</protein>
<evidence type="ECO:0000256" key="8">
    <source>
        <dbReference type="ARBA" id="ARBA00022989"/>
    </source>
</evidence>
<dbReference type="RefSeq" id="XP_010473885.1">
    <property type="nucleotide sequence ID" value="XM_010475583.1"/>
</dbReference>
<dbReference type="SUPFAM" id="SSF52058">
    <property type="entry name" value="L domain-like"/>
    <property type="match status" value="2"/>
</dbReference>
<evidence type="ECO:0000256" key="11">
    <source>
        <dbReference type="ARBA" id="ARBA00023180"/>
    </source>
</evidence>
<dbReference type="InterPro" id="IPR001611">
    <property type="entry name" value="Leu-rich_rpt"/>
</dbReference>
<organism evidence="12 13">
    <name type="scientific">Camelina sativa</name>
    <name type="common">False flax</name>
    <name type="synonym">Myagrum sativum</name>
    <dbReference type="NCBI Taxonomy" id="90675"/>
    <lineage>
        <taxon>Eukaryota</taxon>
        <taxon>Viridiplantae</taxon>
        <taxon>Streptophyta</taxon>
        <taxon>Embryophyta</taxon>
        <taxon>Tracheophyta</taxon>
        <taxon>Spermatophyta</taxon>
        <taxon>Magnoliopsida</taxon>
        <taxon>eudicotyledons</taxon>
        <taxon>Gunneridae</taxon>
        <taxon>Pentapetalae</taxon>
        <taxon>rosids</taxon>
        <taxon>malvids</taxon>
        <taxon>Brassicales</taxon>
        <taxon>Brassicaceae</taxon>
        <taxon>Camelineae</taxon>
        <taxon>Camelina</taxon>
    </lineage>
</organism>
<comment type="similarity">
    <text evidence="2">Belongs to the RLP family.</text>
</comment>
<keyword evidence="12" id="KW-1185">Reference proteome</keyword>
<name>A0ABM0WNZ0_CAMSA</name>
<sequence length="486" mass="54591">MVVRSDDINFFSGVVCDNTTGAVTFLELPGGCLRGTLRPNSSLFELSHLRHLNLCFNNFDSSPLSSAFGQLKNLEVLLLSSAFGQLKNLENNHFEAKIIDPIFKLVNLEYLSLSSLNISHMVDLTLFSSLRSLSYLHLSRTSLTPWSVNSDIKVPKDMEILILSGCNISEFPRFLKSLKKLLFLDLSNNRIKGDIPDWLWSLPLLVSLDLHNNSFTGFKGSLDHVLANSSVQILDIASNSFKGSFPNPPVSIINLAAWNNSFTGEIPLSVYNRSALDLLDLSYNNFTGSIPPCMGNFTIVNLQKTKLEGNIPDEFCSGALTQTFDVGYNKLTGKLPRSLLNCSLLRFLSVHHNRINDSFPFSLKALPNLKVLILRSNRFCGPISPPDEQGPLAFPKLQILELSHNRFTETLPTNYFANWSATSAKIMMKIGYIWEFICMIGLAMKIRWICNTKVYTWSKEKFLLSTLPLISLITNSKERFENLLVF</sequence>
<keyword evidence="5" id="KW-0812">Transmembrane</keyword>
<keyword evidence="8" id="KW-1133">Transmembrane helix</keyword>
<keyword evidence="3" id="KW-1003">Cell membrane</keyword>
<evidence type="ECO:0000256" key="10">
    <source>
        <dbReference type="ARBA" id="ARBA00023170"/>
    </source>
</evidence>
<dbReference type="Gene3D" id="3.80.10.10">
    <property type="entry name" value="Ribonuclease Inhibitor"/>
    <property type="match status" value="3"/>
</dbReference>
<accession>A0ABM0WNZ0</accession>
<reference evidence="12" key="1">
    <citation type="journal article" date="2014" name="Nat. Commun.">
        <title>The emerging biofuel crop Camelina sativa retains a highly undifferentiated hexaploid genome structure.</title>
        <authorList>
            <person name="Kagale S."/>
            <person name="Koh C."/>
            <person name="Nixon J."/>
            <person name="Bollina V."/>
            <person name="Clarke W.E."/>
            <person name="Tuteja R."/>
            <person name="Spillane C."/>
            <person name="Robinson S.J."/>
            <person name="Links M.G."/>
            <person name="Clarke C."/>
            <person name="Higgins E.E."/>
            <person name="Huebert T."/>
            <person name="Sharpe A.G."/>
            <person name="Parkin I.A."/>
        </authorList>
    </citation>
    <scope>NUCLEOTIDE SEQUENCE [LARGE SCALE GENOMIC DNA]</scope>
    <source>
        <strain evidence="12">cv. DH55</strain>
    </source>
</reference>
<keyword evidence="11" id="KW-0325">Glycoprotein</keyword>
<evidence type="ECO:0000313" key="12">
    <source>
        <dbReference type="Proteomes" id="UP000694864"/>
    </source>
</evidence>
<evidence type="ECO:0000256" key="3">
    <source>
        <dbReference type="ARBA" id="ARBA00022475"/>
    </source>
</evidence>
<evidence type="ECO:0000313" key="13">
    <source>
        <dbReference type="RefSeq" id="XP_010473885.1"/>
    </source>
</evidence>
<evidence type="ECO:0000256" key="2">
    <source>
        <dbReference type="ARBA" id="ARBA00009592"/>
    </source>
</evidence>
<keyword evidence="10" id="KW-0675">Receptor</keyword>
<evidence type="ECO:0000256" key="7">
    <source>
        <dbReference type="ARBA" id="ARBA00022737"/>
    </source>
</evidence>
<dbReference type="Pfam" id="PF00560">
    <property type="entry name" value="LRR_1"/>
    <property type="match status" value="3"/>
</dbReference>
<evidence type="ECO:0000256" key="9">
    <source>
        <dbReference type="ARBA" id="ARBA00023136"/>
    </source>
</evidence>
<keyword evidence="7" id="KW-0677">Repeat</keyword>
<dbReference type="Proteomes" id="UP000694864">
    <property type="component" value="Chromosome 16"/>
</dbReference>
<evidence type="ECO:0000256" key="5">
    <source>
        <dbReference type="ARBA" id="ARBA00022692"/>
    </source>
</evidence>
<dbReference type="PANTHER" id="PTHR48061:SF12">
    <property type="entry name" value="DISEASE RESISTANCE LIKE PROTEIN"/>
    <property type="match status" value="1"/>
</dbReference>
<keyword evidence="9" id="KW-0472">Membrane</keyword>
<dbReference type="GeneID" id="104753313"/>
<dbReference type="SMART" id="SM00369">
    <property type="entry name" value="LRR_TYP"/>
    <property type="match status" value="5"/>
</dbReference>
<dbReference type="InterPro" id="IPR032675">
    <property type="entry name" value="LRR_dom_sf"/>
</dbReference>
<dbReference type="PANTHER" id="PTHR48061">
    <property type="entry name" value="LEUCINE-RICH REPEAT RECEPTOR PROTEIN KINASE EMS1-LIKE-RELATED"/>
    <property type="match status" value="1"/>
</dbReference>
<evidence type="ECO:0000256" key="4">
    <source>
        <dbReference type="ARBA" id="ARBA00022614"/>
    </source>
</evidence>
<keyword evidence="6" id="KW-0732">Signal</keyword>
<evidence type="ECO:0000256" key="1">
    <source>
        <dbReference type="ARBA" id="ARBA00004251"/>
    </source>
</evidence>